<proteinExistence type="predicted"/>
<dbReference type="EMBL" id="LJDB01000010">
    <property type="protein sequence ID" value="ONI42541.1"/>
    <property type="molecule type" value="Genomic_DNA"/>
</dbReference>
<gene>
    <name evidence="1" type="ORF">AN396_13840</name>
</gene>
<reference evidence="1" key="1">
    <citation type="submission" date="2016-08" db="EMBL/GenBank/DDBJ databases">
        <authorList>
            <person name="Ngugi D.K."/>
            <person name="Miyake S."/>
            <person name="Stingl U."/>
        </authorList>
    </citation>
    <scope>NUCLEOTIDE SEQUENCE</scope>
    <source>
        <strain evidence="1">SCG-B11WGA-EpuloA1</strain>
    </source>
</reference>
<protein>
    <submittedName>
        <fullName evidence="1">Uncharacterized protein</fullName>
    </submittedName>
</protein>
<keyword evidence="2" id="KW-1185">Reference proteome</keyword>
<accession>A0ACC8XGF6</accession>
<evidence type="ECO:0000313" key="2">
    <source>
        <dbReference type="Proteomes" id="UP000188605"/>
    </source>
</evidence>
<evidence type="ECO:0000313" key="1">
    <source>
        <dbReference type="EMBL" id="ONI42541.1"/>
    </source>
</evidence>
<name>A0ACC8XGF6_9FIRM</name>
<organism evidence="1 2">
    <name type="scientific">Candidatus Epulonipiscium fishelsonii</name>
    <dbReference type="NCBI Taxonomy" id="77094"/>
    <lineage>
        <taxon>Bacteria</taxon>
        <taxon>Bacillati</taxon>
        <taxon>Bacillota</taxon>
        <taxon>Clostridia</taxon>
        <taxon>Lachnospirales</taxon>
        <taxon>Lachnospiraceae</taxon>
        <taxon>Candidatus Epulonipiscium</taxon>
    </lineage>
</organism>
<dbReference type="Proteomes" id="UP000188605">
    <property type="component" value="Unassembled WGS sequence"/>
</dbReference>
<comment type="caution">
    <text evidence="1">The sequence shown here is derived from an EMBL/GenBank/DDBJ whole genome shotgun (WGS) entry which is preliminary data.</text>
</comment>
<sequence length="777" mass="87413">MRSVNPNITLVVAKITPLAGEEDRIDDLNSKILGWASYNATAESPIIVVDQNTGMNTETDLFDAAHPNTIGEYKMANRWYETLSQILETDQTITDVVAPTLSYDGELEFDILMGSEFTLPTVTATDNLDATINVVPTIVDKNGEIVSSIDTSAQNKYTVTYNAEDAEGNDAPPVIITVTISLPNILLNGKLETEGDPQWGTPTHWEKEGGWIENGYLLVWSDKISYDFQSEPLNTITLEMSISDAEREYASVKTSTDGNDVSTTEYWATQDDKEEFMEAINKAKEVLNSPLDQNEIEEARAEIDIARKEFSEKIRRGKNTENDDYEDYYEDEYNNENKEINEENTTKYNPDKKYEINVKKPVAEKDFTIGKIEISSKSADEIFSAKLTPDDIMESIKNLIDENNTNNLNPKLIIDMKRLNKSKGVEMGSLTGLTLLNPEITEYLGVEIEIDPTSLSEFAQNKDAMLEIQTDLGSVSFNSQVLTGILNEAQEDALIFRITEMTNLTYEQQEVIKECEGINLELLTDETTILKFVGEAEVKFDYTLKKDENEITVYYVDEYGNTEAMDTKYEYGEVIFTTDHFSVFIVTDESELPTINSFIDVHITDWYYENIMNVYNKGLILGTSENTFEPNSVATRALLAEALYRMNGGIESTSINTFTDISTSDWFFQSVMWAVKADIYNGFDDGTFRPNESITREQLAAIIHNFAKYIGLDDTPSGDIRKFNDAKDISNWAVEAMQWAVGNNIIAGKEANILDPKGTSARAEIAVIITRLLNLNN</sequence>